<dbReference type="Pfam" id="PF15093">
    <property type="entry name" value="SPMIP4-like"/>
    <property type="match status" value="1"/>
</dbReference>
<dbReference type="Proteomes" id="UP000694865">
    <property type="component" value="Unplaced"/>
</dbReference>
<dbReference type="PANTHER" id="PTHR31393">
    <property type="entry name" value="C5ORF31"/>
    <property type="match status" value="1"/>
</dbReference>
<evidence type="ECO:0000313" key="1">
    <source>
        <dbReference type="Proteomes" id="UP000694865"/>
    </source>
</evidence>
<proteinExistence type="predicted"/>
<protein>
    <submittedName>
        <fullName evidence="2">Uncharacterized protein LOC102801561</fullName>
    </submittedName>
</protein>
<organism evidence="1 2">
    <name type="scientific">Saccoglossus kowalevskii</name>
    <name type="common">Acorn worm</name>
    <dbReference type="NCBI Taxonomy" id="10224"/>
    <lineage>
        <taxon>Eukaryota</taxon>
        <taxon>Metazoa</taxon>
        <taxon>Hemichordata</taxon>
        <taxon>Enteropneusta</taxon>
        <taxon>Harrimaniidae</taxon>
        <taxon>Saccoglossus</taxon>
    </lineage>
</organism>
<evidence type="ECO:0000313" key="2">
    <source>
        <dbReference type="RefSeq" id="XP_006818382.1"/>
    </source>
</evidence>
<gene>
    <name evidence="2" type="primary">LOC102801561</name>
</gene>
<keyword evidence="1" id="KW-1185">Reference proteome</keyword>
<dbReference type="PANTHER" id="PTHR31393:SF3">
    <property type="match status" value="1"/>
</dbReference>
<dbReference type="InterPro" id="IPR027886">
    <property type="entry name" value="SPMIP4"/>
</dbReference>
<accession>A0ABM0MEE1</accession>
<dbReference type="RefSeq" id="XP_006818382.1">
    <property type="nucleotide sequence ID" value="XM_006818319.1"/>
</dbReference>
<sequence>MAVLVHSHFLAVTKSVDLEVSRSHRHYASGFSKYETDIQQCHRTSLTKSDCRTNVQLLPPPFHTDITRHVRINDIWPKHHPYKTHVAKLEMFPRSDPTRTEFDVPVSSAQSRTKQELGEATVLAIDNMTRDRYRQSQYQQTFAKYNEVLRQLSQRSGSDVTAASTTVDEEDKQVVSEAIENENGNEKKEKIVGATEGAMSIDSVPTKSILTCPVHGKERHKKRVNFNDIHQVLTKDGKIQLSGVGPCWPPATSYTIDKNSQLVERSTVTSYPPAYRSSLNPELCTCKLLSAQTKPSSKDSEQELVKPVLSKNKIVPTSEIESTKSLIGQQQVVPVATKVTAEVLPPVGLSKPLAAPFMIIPDDSIVRTSLLGGIKNPLPLPPTPLSACLQPTGSRYLTESDLDSKLKLTEGNEKQLN</sequence>
<dbReference type="GeneID" id="102801561"/>
<name>A0ABM0MEE1_SACKO</name>
<reference evidence="2" key="1">
    <citation type="submission" date="2025-08" db="UniProtKB">
        <authorList>
            <consortium name="RefSeq"/>
        </authorList>
    </citation>
    <scope>IDENTIFICATION</scope>
    <source>
        <tissue evidence="2">Testes</tissue>
    </source>
</reference>